<evidence type="ECO:0000313" key="3">
    <source>
        <dbReference type="EMBL" id="DAD92565.1"/>
    </source>
</evidence>
<dbReference type="EMBL" id="BK015139">
    <property type="protein sequence ID" value="DAD92565.1"/>
    <property type="molecule type" value="Genomic_DNA"/>
</dbReference>
<dbReference type="GO" id="GO:0016787">
    <property type="term" value="F:hydrolase activity"/>
    <property type="evidence" value="ECO:0007669"/>
    <property type="project" value="UniProtKB-KW"/>
</dbReference>
<sequence>MEENKNLTVEEIISRIEQAPKEVQVMVAKAFLRDDIPNEDIQYKFNTDTIEELNDPNEESNVENINVELPEGIGADGFTMRTSKPSNNPNYITTGAGGLSTCIKGYPTDANANVYANCVGHAHGRRNEIINTIRGTNKNNNPTLNCNAENWIERAKAAGMTVGQTPRVGAIGVAMKGATLNGIDGAGHVWVVERVNSDGSTYTSESGYGGKAFWNQTRSNSNGRWGLSSGYTFRGFIYLPADVQNKIGSDSSQPSSNIANKSVDELAREVIAGKYGNGQDRVNALGSRYNEVQVRVNQILAGNKPSQPSTPSQPSGDDLLTLVKKTIRGDFGNGQARRNALGSRYDEVQAQVNKNINAGLTRWDNIRLF</sequence>
<dbReference type="InterPro" id="IPR038765">
    <property type="entry name" value="Papain-like_cys_pep_sf"/>
</dbReference>
<name>A0A8S5NCM0_9CAUD</name>
<dbReference type="Pfam" id="PF05257">
    <property type="entry name" value="CHAP"/>
    <property type="match status" value="1"/>
</dbReference>
<feature type="domain" description="Peptidase C51" evidence="2">
    <location>
        <begin position="93"/>
        <end position="238"/>
    </location>
</feature>
<dbReference type="SMART" id="SM01095">
    <property type="entry name" value="Cpl-7"/>
    <property type="match status" value="2"/>
</dbReference>
<proteinExistence type="predicted"/>
<evidence type="ECO:0000256" key="1">
    <source>
        <dbReference type="ARBA" id="ARBA00022529"/>
    </source>
</evidence>
<dbReference type="Gene3D" id="3.90.1720.10">
    <property type="entry name" value="endopeptidase domain like (from Nostoc punctiforme)"/>
    <property type="match status" value="1"/>
</dbReference>
<dbReference type="Pfam" id="PF08230">
    <property type="entry name" value="CW_7"/>
    <property type="match status" value="2"/>
</dbReference>
<accession>A0A8S5NCM0</accession>
<reference evidence="3" key="1">
    <citation type="journal article" date="2021" name="Proc. Natl. Acad. Sci. U.S.A.">
        <title>A Catalog of Tens of Thousands of Viruses from Human Metagenomes Reveals Hidden Associations with Chronic Diseases.</title>
        <authorList>
            <person name="Tisza M.J."/>
            <person name="Buck C.B."/>
        </authorList>
    </citation>
    <scope>NUCLEOTIDE SEQUENCE</scope>
    <source>
        <strain evidence="3">CtUse40</strain>
    </source>
</reference>
<dbReference type="InterPro" id="IPR013168">
    <property type="entry name" value="Cpl_7_lyso_C"/>
</dbReference>
<keyword evidence="1" id="KW-0929">Antimicrobial</keyword>
<organism evidence="3">
    <name type="scientific">Siphoviridae sp. ctUse40</name>
    <dbReference type="NCBI Taxonomy" id="2826356"/>
    <lineage>
        <taxon>Viruses</taxon>
        <taxon>Duplodnaviria</taxon>
        <taxon>Heunggongvirae</taxon>
        <taxon>Uroviricota</taxon>
        <taxon>Caudoviricetes</taxon>
    </lineage>
</organism>
<dbReference type="SUPFAM" id="SSF54001">
    <property type="entry name" value="Cysteine proteinases"/>
    <property type="match status" value="1"/>
</dbReference>
<evidence type="ECO:0000259" key="2">
    <source>
        <dbReference type="PROSITE" id="PS50911"/>
    </source>
</evidence>
<dbReference type="GO" id="GO:0001897">
    <property type="term" value="P:symbiont-mediated cytolysis of host cell"/>
    <property type="evidence" value="ECO:0007669"/>
    <property type="project" value="UniProtKB-ARBA"/>
</dbReference>
<dbReference type="InterPro" id="IPR007921">
    <property type="entry name" value="CHAP_dom"/>
</dbReference>
<protein>
    <submittedName>
        <fullName evidence="3">Peptidoglycan hydrolase</fullName>
    </submittedName>
</protein>
<keyword evidence="3" id="KW-0378">Hydrolase</keyword>
<dbReference type="PROSITE" id="PS50911">
    <property type="entry name" value="CHAP"/>
    <property type="match status" value="1"/>
</dbReference>